<proteinExistence type="predicted"/>
<gene>
    <name evidence="2" type="ORF">SINV_14243</name>
</gene>
<feature type="non-terminal residue" evidence="2">
    <location>
        <position position="1"/>
    </location>
</feature>
<feature type="region of interest" description="Disordered" evidence="1">
    <location>
        <begin position="17"/>
        <end position="36"/>
    </location>
</feature>
<sequence>FKHLYRNIYTAGRKRDNERIKRLEQQTSHEAKETRIAKRQKKINKYEFFEVEEGLLYGFSITDKKDAKRENFLDVDTADYFLSKTSDFGWGATVCHLTGGTQTDSDYFLRS</sequence>
<evidence type="ECO:0000256" key="1">
    <source>
        <dbReference type="SAM" id="MobiDB-lite"/>
    </source>
</evidence>
<name>E9IYD1_SOLIN</name>
<evidence type="ECO:0000313" key="2">
    <source>
        <dbReference type="EMBL" id="EFZ14422.1"/>
    </source>
</evidence>
<feature type="non-terminal residue" evidence="2">
    <location>
        <position position="111"/>
    </location>
</feature>
<protein>
    <submittedName>
        <fullName evidence="2">Uncharacterized protein</fullName>
    </submittedName>
</protein>
<accession>E9IYD1</accession>
<dbReference type="HOGENOM" id="CLU_2164769_0_0_1"/>
<reference evidence="2" key="1">
    <citation type="journal article" date="2011" name="Proc. Natl. Acad. Sci. U.S.A.">
        <title>The genome of the fire ant Solenopsis invicta.</title>
        <authorList>
            <person name="Wurm Y."/>
            <person name="Wang J."/>
            <person name="Riba-Grognuz O."/>
            <person name="Corona M."/>
            <person name="Nygaard S."/>
            <person name="Hunt B.G."/>
            <person name="Ingram K.K."/>
            <person name="Falquet L."/>
            <person name="Nipitwattanaphon M."/>
            <person name="Gotzek D."/>
            <person name="Dijkstra M.B."/>
            <person name="Oettler J."/>
            <person name="Comtesse F."/>
            <person name="Shih C.J."/>
            <person name="Wu W.J."/>
            <person name="Yang C.C."/>
            <person name="Thomas J."/>
            <person name="Beaudoing E."/>
            <person name="Pradervand S."/>
            <person name="Flegel V."/>
            <person name="Cook E.D."/>
            <person name="Fabbretti R."/>
            <person name="Stockinger H."/>
            <person name="Long L."/>
            <person name="Farmerie W.G."/>
            <person name="Oakey J."/>
            <person name="Boomsma J.J."/>
            <person name="Pamilo P."/>
            <person name="Yi S.V."/>
            <person name="Heinze J."/>
            <person name="Goodisman M.A."/>
            <person name="Farinelli L."/>
            <person name="Harshman K."/>
            <person name="Hulo N."/>
            <person name="Cerutti L."/>
            <person name="Xenarios I."/>
            <person name="Shoemaker D."/>
            <person name="Keller L."/>
        </authorList>
    </citation>
    <scope>NUCLEOTIDE SEQUENCE [LARGE SCALE GENOMIC DNA]</scope>
</reference>
<dbReference type="AlphaFoldDB" id="E9IYD1"/>
<dbReference type="EMBL" id="GL766998">
    <property type="protein sequence ID" value="EFZ14422.1"/>
    <property type="molecule type" value="Genomic_DNA"/>
</dbReference>
<organism>
    <name type="scientific">Solenopsis invicta</name>
    <name type="common">Red imported fire ant</name>
    <name type="synonym">Solenopsis wagneri</name>
    <dbReference type="NCBI Taxonomy" id="13686"/>
    <lineage>
        <taxon>Eukaryota</taxon>
        <taxon>Metazoa</taxon>
        <taxon>Ecdysozoa</taxon>
        <taxon>Arthropoda</taxon>
        <taxon>Hexapoda</taxon>
        <taxon>Insecta</taxon>
        <taxon>Pterygota</taxon>
        <taxon>Neoptera</taxon>
        <taxon>Endopterygota</taxon>
        <taxon>Hymenoptera</taxon>
        <taxon>Apocrita</taxon>
        <taxon>Aculeata</taxon>
        <taxon>Formicoidea</taxon>
        <taxon>Formicidae</taxon>
        <taxon>Myrmicinae</taxon>
        <taxon>Solenopsis</taxon>
    </lineage>
</organism>